<dbReference type="GeneID" id="92715351"/>
<evidence type="ECO:0000313" key="2">
    <source>
        <dbReference type="EMBL" id="BBK24198.1"/>
    </source>
</evidence>
<dbReference type="AlphaFoldDB" id="A0A8D4UTB3"/>
<organism evidence="2 3">
    <name type="scientific">Dialister hominis</name>
    <dbReference type="NCBI Taxonomy" id="2582419"/>
    <lineage>
        <taxon>Bacteria</taxon>
        <taxon>Bacillati</taxon>
        <taxon>Bacillota</taxon>
        <taxon>Negativicutes</taxon>
        <taxon>Veillonellales</taxon>
        <taxon>Veillonellaceae</taxon>
        <taxon>Dialister</taxon>
    </lineage>
</organism>
<gene>
    <name evidence="2" type="ORF">Dia5BBH33_01330</name>
</gene>
<dbReference type="EMBL" id="AP019697">
    <property type="protein sequence ID" value="BBK24198.1"/>
    <property type="molecule type" value="Genomic_DNA"/>
</dbReference>
<name>A0A8D4UTB3_9FIRM</name>
<keyword evidence="3" id="KW-1185">Reference proteome</keyword>
<reference evidence="3" key="1">
    <citation type="submission" date="2019-05" db="EMBL/GenBank/DDBJ databases">
        <title>Complete genome sequencing of Dialister sp. strain 5BBH33.</title>
        <authorList>
            <person name="Sakamoto M."/>
            <person name="Murakami T."/>
            <person name="Mori H."/>
        </authorList>
    </citation>
    <scope>NUCLEOTIDE SEQUENCE [LARGE SCALE GENOMIC DNA]</scope>
    <source>
        <strain evidence="3">5BBH33</strain>
    </source>
</reference>
<dbReference type="KEGG" id="dho:Dia5BBH33_01330"/>
<protein>
    <submittedName>
        <fullName evidence="2">Uncharacterized protein</fullName>
    </submittedName>
</protein>
<feature type="signal peptide" evidence="1">
    <location>
        <begin position="1"/>
        <end position="25"/>
    </location>
</feature>
<accession>A0A8D4UTB3</accession>
<dbReference type="Proteomes" id="UP000320585">
    <property type="component" value="Chromosome"/>
</dbReference>
<evidence type="ECO:0000313" key="3">
    <source>
        <dbReference type="Proteomes" id="UP000320585"/>
    </source>
</evidence>
<sequence length="281" mass="30637">MKKLLTAIVFSAMTLTGMGGGAAEAAPAPAAKPVVTIKAKTDTSAVKPKDDNTVIEAKKAAEASLAAKQVQPQVALPDTLYPRTKGDDYFKDAKLKNNITYAPLPNLTKEDIIYSGVVNVKKKDITAAAFVTGAQYEGDLADEQYSKFFVKGNLSQDAIRQLYTYNVALLRLEYGLNDVFLKTASAVKLEGEEIPYGILSVRIPKVEQIHKLKGYENIYTASINPVFVADNYLIPLHIRAFAAHVDGKYRNLLIIGPASETDIFDQAGLDIILSKPKDEKK</sequence>
<evidence type="ECO:0000256" key="1">
    <source>
        <dbReference type="SAM" id="SignalP"/>
    </source>
</evidence>
<proteinExistence type="predicted"/>
<dbReference type="RefSeq" id="WP_143332146.1">
    <property type="nucleotide sequence ID" value="NZ_AP019697.1"/>
</dbReference>
<feature type="chain" id="PRO_5034667398" evidence="1">
    <location>
        <begin position="26"/>
        <end position="281"/>
    </location>
</feature>
<keyword evidence="1" id="KW-0732">Signal</keyword>